<dbReference type="HOGENOM" id="CLU_2648099_0_0_9"/>
<keyword evidence="2" id="KW-1185">Reference proteome</keyword>
<dbReference type="AlphaFoldDB" id="C0BVU6"/>
<sequence length="76" mass="8808">MTDHSVLRNSQIQNITVRPKQSDGFLYCNKGTANLLHIWYNICNYLISWKVREAVWNLPDNAAAKVIVEDDRYVLA</sequence>
<evidence type="ECO:0000313" key="1">
    <source>
        <dbReference type="EMBL" id="EEG75925.1"/>
    </source>
</evidence>
<gene>
    <name evidence="1" type="ORF">CLOHYLEM_03901</name>
</gene>
<dbReference type="STRING" id="553973.CLOHYLEM_03901"/>
<protein>
    <submittedName>
        <fullName evidence="1">Uncharacterized protein</fullName>
    </submittedName>
</protein>
<dbReference type="RefSeq" id="WP_006441226.1">
    <property type="nucleotide sequence ID" value="NZ_CP036524.1"/>
</dbReference>
<proteinExistence type="predicted"/>
<evidence type="ECO:0000313" key="2">
    <source>
        <dbReference type="Proteomes" id="UP000004893"/>
    </source>
</evidence>
<reference evidence="1" key="2">
    <citation type="submission" date="2013-06" db="EMBL/GenBank/DDBJ databases">
        <title>Draft genome sequence of Clostridium hylemonae (DSM 15053).</title>
        <authorList>
            <person name="Sudarsanam P."/>
            <person name="Ley R."/>
            <person name="Guruge J."/>
            <person name="Turnbaugh P.J."/>
            <person name="Mahowald M."/>
            <person name="Liep D."/>
            <person name="Gordon J."/>
        </authorList>
    </citation>
    <scope>NUCLEOTIDE SEQUENCE</scope>
    <source>
        <strain evidence="1">DSM 15053</strain>
    </source>
</reference>
<organism evidence="1 2">
    <name type="scientific">[Clostridium] hylemonae DSM 15053</name>
    <dbReference type="NCBI Taxonomy" id="553973"/>
    <lineage>
        <taxon>Bacteria</taxon>
        <taxon>Bacillati</taxon>
        <taxon>Bacillota</taxon>
        <taxon>Clostridia</taxon>
        <taxon>Lachnospirales</taxon>
        <taxon>Lachnospiraceae</taxon>
    </lineage>
</organism>
<reference evidence="1" key="1">
    <citation type="submission" date="2009-02" db="EMBL/GenBank/DDBJ databases">
        <authorList>
            <person name="Fulton L."/>
            <person name="Clifton S."/>
            <person name="Fulton B."/>
            <person name="Xu J."/>
            <person name="Minx P."/>
            <person name="Pepin K.H."/>
            <person name="Johnson M."/>
            <person name="Bhonagiri V."/>
            <person name="Nash W.E."/>
            <person name="Mardis E.R."/>
            <person name="Wilson R.K."/>
        </authorList>
    </citation>
    <scope>NUCLEOTIDE SEQUENCE [LARGE SCALE GENOMIC DNA]</scope>
    <source>
        <strain evidence="1">DSM 15053</strain>
    </source>
</reference>
<name>C0BVU6_9FIRM</name>
<dbReference type="EMBL" id="ABYI02000001">
    <property type="protein sequence ID" value="EEG75925.1"/>
    <property type="molecule type" value="Genomic_DNA"/>
</dbReference>
<dbReference type="Proteomes" id="UP000004893">
    <property type="component" value="Unassembled WGS sequence"/>
</dbReference>
<accession>C0BVU6</accession>
<comment type="caution">
    <text evidence="1">The sequence shown here is derived from an EMBL/GenBank/DDBJ whole genome shotgun (WGS) entry which is preliminary data.</text>
</comment>